<dbReference type="EMBL" id="MU275880">
    <property type="protein sequence ID" value="KAI0048893.1"/>
    <property type="molecule type" value="Genomic_DNA"/>
</dbReference>
<dbReference type="Proteomes" id="UP000814033">
    <property type="component" value="Unassembled WGS sequence"/>
</dbReference>
<evidence type="ECO:0000313" key="2">
    <source>
        <dbReference type="Proteomes" id="UP000814033"/>
    </source>
</evidence>
<comment type="caution">
    <text evidence="1">The sequence shown here is derived from an EMBL/GenBank/DDBJ whole genome shotgun (WGS) entry which is preliminary data.</text>
</comment>
<reference evidence="1" key="2">
    <citation type="journal article" date="2022" name="New Phytol.">
        <title>Evolutionary transition to the ectomycorrhizal habit in the genomes of a hyperdiverse lineage of mushroom-forming fungi.</title>
        <authorList>
            <person name="Looney B."/>
            <person name="Miyauchi S."/>
            <person name="Morin E."/>
            <person name="Drula E."/>
            <person name="Courty P.E."/>
            <person name="Kohler A."/>
            <person name="Kuo A."/>
            <person name="LaButti K."/>
            <person name="Pangilinan J."/>
            <person name="Lipzen A."/>
            <person name="Riley R."/>
            <person name="Andreopoulos W."/>
            <person name="He G."/>
            <person name="Johnson J."/>
            <person name="Nolan M."/>
            <person name="Tritt A."/>
            <person name="Barry K.W."/>
            <person name="Grigoriev I.V."/>
            <person name="Nagy L.G."/>
            <person name="Hibbett D."/>
            <person name="Henrissat B."/>
            <person name="Matheny P.B."/>
            <person name="Labbe J."/>
            <person name="Martin F.M."/>
        </authorList>
    </citation>
    <scope>NUCLEOTIDE SEQUENCE</scope>
    <source>
        <strain evidence="1">FP105234-sp</strain>
    </source>
</reference>
<accession>A0ACB8RZB0</accession>
<protein>
    <submittedName>
        <fullName evidence="1">Uncharacterized protein</fullName>
    </submittedName>
</protein>
<sequence>MLVDLEADHENTVFAQITEDDNNLDEIADARSAAPSGGLSRTNATNSFTDSHAADTASFFGDGVSTISLDVYHSSETQDSVVVLRTETPGQEPSIAVLPFTSGADVPAASEG</sequence>
<keyword evidence="2" id="KW-1185">Reference proteome</keyword>
<reference evidence="1" key="1">
    <citation type="submission" date="2021-02" db="EMBL/GenBank/DDBJ databases">
        <authorList>
            <consortium name="DOE Joint Genome Institute"/>
            <person name="Ahrendt S."/>
            <person name="Looney B.P."/>
            <person name="Miyauchi S."/>
            <person name="Morin E."/>
            <person name="Drula E."/>
            <person name="Courty P.E."/>
            <person name="Chicoki N."/>
            <person name="Fauchery L."/>
            <person name="Kohler A."/>
            <person name="Kuo A."/>
            <person name="Labutti K."/>
            <person name="Pangilinan J."/>
            <person name="Lipzen A."/>
            <person name="Riley R."/>
            <person name="Andreopoulos W."/>
            <person name="He G."/>
            <person name="Johnson J."/>
            <person name="Barry K.W."/>
            <person name="Grigoriev I.V."/>
            <person name="Nagy L."/>
            <person name="Hibbett D."/>
            <person name="Henrissat B."/>
            <person name="Matheny P.B."/>
            <person name="Labbe J."/>
            <person name="Martin F."/>
        </authorList>
    </citation>
    <scope>NUCLEOTIDE SEQUENCE</scope>
    <source>
        <strain evidence="1">FP105234-sp</strain>
    </source>
</reference>
<organism evidence="1 2">
    <name type="scientific">Auriscalpium vulgare</name>
    <dbReference type="NCBI Taxonomy" id="40419"/>
    <lineage>
        <taxon>Eukaryota</taxon>
        <taxon>Fungi</taxon>
        <taxon>Dikarya</taxon>
        <taxon>Basidiomycota</taxon>
        <taxon>Agaricomycotina</taxon>
        <taxon>Agaricomycetes</taxon>
        <taxon>Russulales</taxon>
        <taxon>Auriscalpiaceae</taxon>
        <taxon>Auriscalpium</taxon>
    </lineage>
</organism>
<gene>
    <name evidence="1" type="ORF">FA95DRAFT_1604850</name>
</gene>
<proteinExistence type="predicted"/>
<name>A0ACB8RZB0_9AGAM</name>
<evidence type="ECO:0000313" key="1">
    <source>
        <dbReference type="EMBL" id="KAI0048893.1"/>
    </source>
</evidence>